<evidence type="ECO:0000313" key="3">
    <source>
        <dbReference type="Proteomes" id="UP000070444"/>
    </source>
</evidence>
<organism evidence="2 3">
    <name type="scientific">Conidiobolus coronatus (strain ATCC 28846 / CBS 209.66 / NRRL 28638)</name>
    <name type="common">Delacroixia coronata</name>
    <dbReference type="NCBI Taxonomy" id="796925"/>
    <lineage>
        <taxon>Eukaryota</taxon>
        <taxon>Fungi</taxon>
        <taxon>Fungi incertae sedis</taxon>
        <taxon>Zoopagomycota</taxon>
        <taxon>Entomophthoromycotina</taxon>
        <taxon>Entomophthoromycetes</taxon>
        <taxon>Entomophthorales</taxon>
        <taxon>Ancylistaceae</taxon>
        <taxon>Conidiobolus</taxon>
    </lineage>
</organism>
<proteinExistence type="predicted"/>
<keyword evidence="1" id="KW-0472">Membrane</keyword>
<evidence type="ECO:0000256" key="1">
    <source>
        <dbReference type="SAM" id="Phobius"/>
    </source>
</evidence>
<accession>A0A137P2G1</accession>
<feature type="transmembrane region" description="Helical" evidence="1">
    <location>
        <begin position="57"/>
        <end position="81"/>
    </location>
</feature>
<reference evidence="2 3" key="1">
    <citation type="journal article" date="2015" name="Genome Biol. Evol.">
        <title>Phylogenomic analyses indicate that early fungi evolved digesting cell walls of algal ancestors of land plants.</title>
        <authorList>
            <person name="Chang Y."/>
            <person name="Wang S."/>
            <person name="Sekimoto S."/>
            <person name="Aerts A.L."/>
            <person name="Choi C."/>
            <person name="Clum A."/>
            <person name="LaButti K.M."/>
            <person name="Lindquist E.A."/>
            <person name="Yee Ngan C."/>
            <person name="Ohm R.A."/>
            <person name="Salamov A.A."/>
            <person name="Grigoriev I.V."/>
            <person name="Spatafora J.W."/>
            <person name="Berbee M.L."/>
        </authorList>
    </citation>
    <scope>NUCLEOTIDE SEQUENCE [LARGE SCALE GENOMIC DNA]</scope>
    <source>
        <strain evidence="2 3">NRRL 28638</strain>
    </source>
</reference>
<name>A0A137P2G1_CONC2</name>
<keyword evidence="3" id="KW-1185">Reference proteome</keyword>
<dbReference type="EMBL" id="KQ964548">
    <property type="protein sequence ID" value="KXN69089.1"/>
    <property type="molecule type" value="Genomic_DNA"/>
</dbReference>
<gene>
    <name evidence="2" type="ORF">CONCODRAFT_79487</name>
</gene>
<protein>
    <submittedName>
        <fullName evidence="2">Uncharacterized protein</fullName>
    </submittedName>
</protein>
<evidence type="ECO:0000313" key="2">
    <source>
        <dbReference type="EMBL" id="KXN69089.1"/>
    </source>
</evidence>
<dbReference type="Proteomes" id="UP000070444">
    <property type="component" value="Unassembled WGS sequence"/>
</dbReference>
<feature type="transmembrane region" description="Helical" evidence="1">
    <location>
        <begin position="31"/>
        <end position="51"/>
    </location>
</feature>
<dbReference type="AlphaFoldDB" id="A0A137P2G1"/>
<sequence length="108" mass="12640">MLQPWFIYSKGGLEAQWEFPYFRRCLKHITIIWGLGLILESSIKIFIVYHVPLNVATIWNTVITFGVLCSLMTGSLVYYGLTYYKVRSLKQKANQLQLDLQRSLTIDY</sequence>
<keyword evidence="1" id="KW-1133">Transmembrane helix</keyword>
<dbReference type="OrthoDB" id="10043543at2759"/>
<keyword evidence="1" id="KW-0812">Transmembrane</keyword>